<feature type="transmembrane region" description="Helical" evidence="8">
    <location>
        <begin position="78"/>
        <end position="96"/>
    </location>
</feature>
<keyword evidence="4 8" id="KW-0812">Transmembrane</keyword>
<feature type="domain" description="Threonine/Serine exporter ThrE" evidence="9">
    <location>
        <begin position="6"/>
        <end position="134"/>
    </location>
</feature>
<evidence type="ECO:0000313" key="11">
    <source>
        <dbReference type="Proteomes" id="UP000463470"/>
    </source>
</evidence>
<evidence type="ECO:0000256" key="6">
    <source>
        <dbReference type="ARBA" id="ARBA00023136"/>
    </source>
</evidence>
<gene>
    <name evidence="10" type="ORF">GTO91_01490</name>
</gene>
<dbReference type="Pfam" id="PF12821">
    <property type="entry name" value="ThrE_2"/>
    <property type="match status" value="1"/>
</dbReference>
<evidence type="ECO:0000256" key="5">
    <source>
        <dbReference type="ARBA" id="ARBA00022989"/>
    </source>
</evidence>
<keyword evidence="6 8" id="KW-0472">Membrane</keyword>
<comment type="caution">
    <text evidence="10">The sequence shown here is derived from an EMBL/GenBank/DDBJ whole genome shotgun (WGS) entry which is preliminary data.</text>
</comment>
<reference evidence="10 11" key="1">
    <citation type="submission" date="2020-01" db="EMBL/GenBank/DDBJ databases">
        <title>Whole-genome sequence of Heliobacterium undosum DSM 13378.</title>
        <authorList>
            <person name="Kyndt J.A."/>
            <person name="Meyer T.E."/>
        </authorList>
    </citation>
    <scope>NUCLEOTIDE SEQUENCE [LARGE SCALE GENOMIC DNA]</scope>
    <source>
        <strain evidence="10 11">DSM 13378</strain>
    </source>
</reference>
<dbReference type="PANTHER" id="PTHR34390">
    <property type="entry name" value="UPF0442 PROTEIN YJJB-RELATED"/>
    <property type="match status" value="1"/>
</dbReference>
<dbReference type="Proteomes" id="UP000463470">
    <property type="component" value="Unassembled WGS sequence"/>
</dbReference>
<dbReference type="EMBL" id="WXEY01000001">
    <property type="protein sequence ID" value="MZP28395.1"/>
    <property type="molecule type" value="Genomic_DNA"/>
</dbReference>
<evidence type="ECO:0000256" key="1">
    <source>
        <dbReference type="ARBA" id="ARBA00004651"/>
    </source>
</evidence>
<evidence type="ECO:0000256" key="4">
    <source>
        <dbReference type="ARBA" id="ARBA00022692"/>
    </source>
</evidence>
<sequence length="147" mass="15435">MALLIDLILSFIVTAAFGVLQQLPARTLLPAGILGVVGRLIYLGVNAQGQSPVMGSFLGAVAIAVLAEALARWQKMPVIVYVVASFIPLVPGLTIYESMRVLLQGEYTRGIALATQAGLIAVAIAAGLAIVSSVARFYKSRAARGRR</sequence>
<keyword evidence="5 8" id="KW-1133">Transmembrane helix</keyword>
<dbReference type="PANTHER" id="PTHR34390:SF1">
    <property type="entry name" value="SUCCINATE TRANSPORTER SUBUNIT YJJB-RELATED"/>
    <property type="match status" value="1"/>
</dbReference>
<dbReference type="InterPro" id="IPR024528">
    <property type="entry name" value="ThrE_2"/>
</dbReference>
<evidence type="ECO:0000256" key="8">
    <source>
        <dbReference type="SAM" id="Phobius"/>
    </source>
</evidence>
<organism evidence="10 11">
    <name type="scientific">Heliomicrobium undosum</name>
    <dbReference type="NCBI Taxonomy" id="121734"/>
    <lineage>
        <taxon>Bacteria</taxon>
        <taxon>Bacillati</taxon>
        <taxon>Bacillota</taxon>
        <taxon>Clostridia</taxon>
        <taxon>Eubacteriales</taxon>
        <taxon>Heliobacteriaceae</taxon>
        <taxon>Heliomicrobium</taxon>
    </lineage>
</organism>
<dbReference type="GO" id="GO:0005886">
    <property type="term" value="C:plasma membrane"/>
    <property type="evidence" value="ECO:0007669"/>
    <property type="project" value="UniProtKB-SubCell"/>
</dbReference>
<comment type="subcellular location">
    <subcellularLocation>
        <location evidence="1">Cell membrane</location>
        <topology evidence="1">Multi-pass membrane protein</topology>
    </subcellularLocation>
</comment>
<keyword evidence="3" id="KW-0997">Cell inner membrane</keyword>
<protein>
    <submittedName>
        <fullName evidence="10">Threonine/serine exporter family protein</fullName>
    </submittedName>
</protein>
<evidence type="ECO:0000256" key="7">
    <source>
        <dbReference type="ARBA" id="ARBA00034125"/>
    </source>
</evidence>
<accession>A0A845L0G4</accession>
<dbReference type="RefSeq" id="WP_161253746.1">
    <property type="nucleotide sequence ID" value="NZ_WXEY01000001.1"/>
</dbReference>
<keyword evidence="2" id="KW-1003">Cell membrane</keyword>
<evidence type="ECO:0000256" key="2">
    <source>
        <dbReference type="ARBA" id="ARBA00022475"/>
    </source>
</evidence>
<dbReference type="GO" id="GO:0015744">
    <property type="term" value="P:succinate transport"/>
    <property type="evidence" value="ECO:0007669"/>
    <property type="project" value="TreeGrafter"/>
</dbReference>
<feature type="transmembrane region" description="Helical" evidence="8">
    <location>
        <begin position="53"/>
        <end position="71"/>
    </location>
</feature>
<evidence type="ECO:0000259" key="9">
    <source>
        <dbReference type="Pfam" id="PF12821"/>
    </source>
</evidence>
<evidence type="ECO:0000256" key="3">
    <source>
        <dbReference type="ARBA" id="ARBA00022519"/>
    </source>
</evidence>
<dbReference type="AlphaFoldDB" id="A0A845L0G4"/>
<comment type="similarity">
    <text evidence="7">Belongs to the ThrE exporter (TC 2.A.79) family.</text>
</comment>
<evidence type="ECO:0000313" key="10">
    <source>
        <dbReference type="EMBL" id="MZP28395.1"/>
    </source>
</evidence>
<keyword evidence="11" id="KW-1185">Reference proteome</keyword>
<proteinExistence type="inferred from homology"/>
<dbReference type="OrthoDB" id="9810047at2"/>
<dbReference type="InterPro" id="IPR050539">
    <property type="entry name" value="ThrE_Dicarb/AminoAcid_Exp"/>
</dbReference>
<feature type="transmembrane region" description="Helical" evidence="8">
    <location>
        <begin position="116"/>
        <end position="138"/>
    </location>
</feature>
<name>A0A845L0G4_9FIRM</name>